<dbReference type="GO" id="GO:0006954">
    <property type="term" value="P:inflammatory response"/>
    <property type="evidence" value="ECO:0007669"/>
    <property type="project" value="TreeGrafter"/>
</dbReference>
<keyword evidence="3 16" id="KW-0812">Transmembrane</keyword>
<protein>
    <recommendedName>
        <fullName evidence="12">Chemerin-like receptor 2</fullName>
    </recommendedName>
    <alternativeName>
        <fullName evidence="13">Chemerin chemokine-like receptor 2</fullName>
    </alternativeName>
    <alternativeName>
        <fullName evidence="14">Chemokine-like receptor 2</fullName>
    </alternativeName>
    <alternativeName>
        <fullName evidence="15">G-protein coupled receptor 1</fullName>
    </alternativeName>
</protein>
<dbReference type="InterPro" id="IPR002275">
    <property type="entry name" value="CML2"/>
</dbReference>
<dbReference type="PRINTS" id="PR00237">
    <property type="entry name" value="GPCRRHODOPSN"/>
</dbReference>
<evidence type="ECO:0000256" key="15">
    <source>
        <dbReference type="ARBA" id="ARBA00031086"/>
    </source>
</evidence>
<evidence type="ECO:0000256" key="12">
    <source>
        <dbReference type="ARBA" id="ARBA00026210"/>
    </source>
</evidence>
<dbReference type="InterPro" id="IPR000276">
    <property type="entry name" value="GPCR_Rhodpsn"/>
</dbReference>
<feature type="transmembrane region" description="Helical" evidence="17">
    <location>
        <begin position="98"/>
        <end position="118"/>
    </location>
</feature>
<keyword evidence="4 17" id="KW-1133">Transmembrane helix</keyword>
<dbReference type="PANTHER" id="PTHR24225">
    <property type="entry name" value="CHEMOTACTIC RECEPTOR"/>
    <property type="match status" value="1"/>
</dbReference>
<dbReference type="GO" id="GO:0005886">
    <property type="term" value="C:plasma membrane"/>
    <property type="evidence" value="ECO:0007669"/>
    <property type="project" value="UniProtKB-SubCell"/>
</dbReference>
<dbReference type="Proteomes" id="UP001474421">
    <property type="component" value="Unassembled WGS sequence"/>
</dbReference>
<keyword evidence="6 17" id="KW-0472">Membrane</keyword>
<comment type="caution">
    <text evidence="19">The sequence shown here is derived from an EMBL/GenBank/DDBJ whole genome shotgun (WGS) entry which is preliminary data.</text>
</comment>
<evidence type="ECO:0000256" key="1">
    <source>
        <dbReference type="ARBA" id="ARBA00004651"/>
    </source>
</evidence>
<dbReference type="PRINTS" id="PR01146">
    <property type="entry name" value="GPR1ORPHANR"/>
</dbReference>
<keyword evidence="10 16" id="KW-0807">Transducer</keyword>
<evidence type="ECO:0000256" key="4">
    <source>
        <dbReference type="ARBA" id="ARBA00022989"/>
    </source>
</evidence>
<feature type="transmembrane region" description="Helical" evidence="17">
    <location>
        <begin position="309"/>
        <end position="331"/>
    </location>
</feature>
<organism evidence="19 20">
    <name type="scientific">Crotalus adamanteus</name>
    <name type="common">Eastern diamondback rattlesnake</name>
    <dbReference type="NCBI Taxonomy" id="8729"/>
    <lineage>
        <taxon>Eukaryota</taxon>
        <taxon>Metazoa</taxon>
        <taxon>Chordata</taxon>
        <taxon>Craniata</taxon>
        <taxon>Vertebrata</taxon>
        <taxon>Euteleostomi</taxon>
        <taxon>Lepidosauria</taxon>
        <taxon>Squamata</taxon>
        <taxon>Bifurcata</taxon>
        <taxon>Unidentata</taxon>
        <taxon>Episquamata</taxon>
        <taxon>Toxicofera</taxon>
        <taxon>Serpentes</taxon>
        <taxon>Colubroidea</taxon>
        <taxon>Viperidae</taxon>
        <taxon>Crotalinae</taxon>
        <taxon>Crotalus</taxon>
    </lineage>
</organism>
<evidence type="ECO:0000256" key="6">
    <source>
        <dbReference type="ARBA" id="ARBA00023136"/>
    </source>
</evidence>
<dbReference type="Gene3D" id="1.20.1070.10">
    <property type="entry name" value="Rhodopsin 7-helix transmembrane proteins"/>
    <property type="match status" value="1"/>
</dbReference>
<evidence type="ECO:0000256" key="9">
    <source>
        <dbReference type="ARBA" id="ARBA00023180"/>
    </source>
</evidence>
<comment type="similarity">
    <text evidence="11">Belongs to the chemokine-like receptor (CMKLR) family.</text>
</comment>
<comment type="subcellular location">
    <subcellularLocation>
        <location evidence="1">Cell membrane</location>
        <topology evidence="1">Multi-pass membrane protein</topology>
    </subcellularLocation>
</comment>
<proteinExistence type="inferred from homology"/>
<evidence type="ECO:0000313" key="19">
    <source>
        <dbReference type="EMBL" id="KAK9410899.1"/>
    </source>
</evidence>
<dbReference type="Pfam" id="PF00001">
    <property type="entry name" value="7tm_1"/>
    <property type="match status" value="1"/>
</dbReference>
<evidence type="ECO:0000256" key="3">
    <source>
        <dbReference type="ARBA" id="ARBA00022692"/>
    </source>
</evidence>
<keyword evidence="20" id="KW-1185">Reference proteome</keyword>
<feature type="transmembrane region" description="Helical" evidence="17">
    <location>
        <begin position="66"/>
        <end position="86"/>
    </location>
</feature>
<dbReference type="InterPro" id="IPR000826">
    <property type="entry name" value="Formyl_rcpt-rel"/>
</dbReference>
<dbReference type="InterPro" id="IPR017452">
    <property type="entry name" value="GPCR_Rhodpsn_7TM"/>
</dbReference>
<dbReference type="SUPFAM" id="SSF81321">
    <property type="entry name" value="Family A G protein-coupled receptor-like"/>
    <property type="match status" value="1"/>
</dbReference>
<feature type="transmembrane region" description="Helical" evidence="17">
    <location>
        <begin position="267"/>
        <end position="289"/>
    </location>
</feature>
<feature type="transmembrane region" description="Helical" evidence="17">
    <location>
        <begin position="232"/>
        <end position="255"/>
    </location>
</feature>
<gene>
    <name evidence="19" type="ORF">NXF25_002074</name>
</gene>
<dbReference type="GO" id="GO:0007204">
    <property type="term" value="P:positive regulation of cytosolic calcium ion concentration"/>
    <property type="evidence" value="ECO:0007669"/>
    <property type="project" value="TreeGrafter"/>
</dbReference>
<reference evidence="19 20" key="1">
    <citation type="journal article" date="2024" name="Proc. Natl. Acad. Sci. U.S.A.">
        <title>The genetic regulatory architecture and epigenomic basis for age-related changes in rattlesnake venom.</title>
        <authorList>
            <person name="Hogan M.P."/>
            <person name="Holding M.L."/>
            <person name="Nystrom G.S."/>
            <person name="Colston T.J."/>
            <person name="Bartlett D.A."/>
            <person name="Mason A.J."/>
            <person name="Ellsworth S.A."/>
            <person name="Rautsaw R.M."/>
            <person name="Lawrence K.C."/>
            <person name="Strickland J.L."/>
            <person name="He B."/>
            <person name="Fraser P."/>
            <person name="Margres M.J."/>
            <person name="Gilbert D.M."/>
            <person name="Gibbs H.L."/>
            <person name="Parkinson C.L."/>
            <person name="Rokyta D.R."/>
        </authorList>
    </citation>
    <scope>NUCLEOTIDE SEQUENCE [LARGE SCALE GENOMIC DNA]</scope>
    <source>
        <strain evidence="19">DRR0105</strain>
    </source>
</reference>
<keyword evidence="2" id="KW-1003">Cell membrane</keyword>
<evidence type="ECO:0000256" key="5">
    <source>
        <dbReference type="ARBA" id="ARBA00023040"/>
    </source>
</evidence>
<dbReference type="GO" id="GO:0007200">
    <property type="term" value="P:phospholipase C-activating G protein-coupled receptor signaling pathway"/>
    <property type="evidence" value="ECO:0007669"/>
    <property type="project" value="TreeGrafter"/>
</dbReference>
<evidence type="ECO:0000259" key="18">
    <source>
        <dbReference type="PROSITE" id="PS50262"/>
    </source>
</evidence>
<feature type="transmembrane region" description="Helical" evidence="17">
    <location>
        <begin position="138"/>
        <end position="157"/>
    </location>
</feature>
<evidence type="ECO:0000256" key="17">
    <source>
        <dbReference type="SAM" id="Phobius"/>
    </source>
</evidence>
<dbReference type="GO" id="GO:0004875">
    <property type="term" value="F:complement receptor activity"/>
    <property type="evidence" value="ECO:0007669"/>
    <property type="project" value="TreeGrafter"/>
</dbReference>
<evidence type="ECO:0000256" key="10">
    <source>
        <dbReference type="ARBA" id="ARBA00023224"/>
    </source>
</evidence>
<keyword evidence="9" id="KW-0325">Glycoprotein</keyword>
<keyword evidence="5 16" id="KW-0297">G-protein coupled receptor</keyword>
<keyword evidence="7" id="KW-1015">Disulfide bond</keyword>
<dbReference type="AlphaFoldDB" id="A0AAW1C9A5"/>
<dbReference type="GO" id="GO:0004930">
    <property type="term" value="F:G protein-coupled receptor activity"/>
    <property type="evidence" value="ECO:0007669"/>
    <property type="project" value="UniProtKB-KW"/>
</dbReference>
<evidence type="ECO:0000256" key="13">
    <source>
        <dbReference type="ARBA" id="ARBA00030357"/>
    </source>
</evidence>
<evidence type="ECO:0000256" key="11">
    <source>
        <dbReference type="ARBA" id="ARBA00025736"/>
    </source>
</evidence>
<dbReference type="EMBL" id="JAOTOJ010000001">
    <property type="protein sequence ID" value="KAK9410899.1"/>
    <property type="molecule type" value="Genomic_DNA"/>
</dbReference>
<feature type="domain" description="G-protein coupled receptors family 1 profile" evidence="18">
    <location>
        <begin position="79"/>
        <end position="328"/>
    </location>
</feature>
<accession>A0AAW1C9A5</accession>
<evidence type="ECO:0000256" key="8">
    <source>
        <dbReference type="ARBA" id="ARBA00023170"/>
    </source>
</evidence>
<evidence type="ECO:0000256" key="7">
    <source>
        <dbReference type="ARBA" id="ARBA00023157"/>
    </source>
</evidence>
<evidence type="ECO:0000256" key="2">
    <source>
        <dbReference type="ARBA" id="ARBA00022475"/>
    </source>
</evidence>
<evidence type="ECO:0000313" key="20">
    <source>
        <dbReference type="Proteomes" id="UP001474421"/>
    </source>
</evidence>
<dbReference type="PROSITE" id="PS00237">
    <property type="entry name" value="G_PROTEIN_RECEP_F1_1"/>
    <property type="match status" value="1"/>
</dbReference>
<keyword evidence="8 16" id="KW-0675">Receptor</keyword>
<dbReference type="FunFam" id="1.20.1070.10:FF:000034">
    <property type="entry name" value="G-protein coupled receptor 1"/>
    <property type="match status" value="1"/>
</dbReference>
<dbReference type="PROSITE" id="PS50262">
    <property type="entry name" value="G_PROTEIN_RECEP_F1_2"/>
    <property type="match status" value="1"/>
</dbReference>
<evidence type="ECO:0000256" key="14">
    <source>
        <dbReference type="ARBA" id="ARBA00030529"/>
    </source>
</evidence>
<name>A0AAW1C9A5_CROAD</name>
<dbReference type="PANTHER" id="PTHR24225:SF74">
    <property type="entry name" value="CHEMOKINE-LIKE RECEPTOR 1"/>
    <property type="match status" value="1"/>
</dbReference>
<sequence length="387" mass="44642">MLLSDHFIVFHALPLLNSLIQVCRRQSVVMSSTDFLYQDNFTEYFEDYEEDEPAQAYLSHTQITSLVLQMVAFLLGVPGNAIVIWIMGFKWNKTVTSIWFLNLAIADLIFVLFLPLYITYVIMGFHWPFGKWLCKANAFMTLLNMFASVFFLTAISIDRYVHLIHPAFSYKHRTLRNACILILLIWILATVLGSPALYFKDTFISPKNVTICYYNFHHEFDVIVFRHHTLTWIKFICGYLFPLLTMIVCYSFLVSQVKKITVLTSSRLFWTILVVVVVFFICWTPYQIFTILELSAHHNTSLHDLLESAIPLSIGFAFINSSLNPILYVLLSKKLSSSFSVTFSELVKHTLWEVSRSATVSDHGQNSLSLQLTEAPVIEHTLEEILQ</sequence>
<evidence type="ECO:0000256" key="16">
    <source>
        <dbReference type="RuleBase" id="RU000688"/>
    </source>
</evidence>
<comment type="similarity">
    <text evidence="16">Belongs to the G-protein coupled receptor 1 family.</text>
</comment>
<feature type="transmembrane region" description="Helical" evidence="17">
    <location>
        <begin position="178"/>
        <end position="199"/>
    </location>
</feature>